<dbReference type="Pfam" id="PF14276">
    <property type="entry name" value="DUF4363"/>
    <property type="match status" value="1"/>
</dbReference>
<dbReference type="AlphaFoldDB" id="A0A098B2W3"/>
<dbReference type="EMBL" id="LK996017">
    <property type="protein sequence ID" value="CDX02216.1"/>
    <property type="molecule type" value="Genomic_DNA"/>
</dbReference>
<proteinExistence type="predicted"/>
<protein>
    <submittedName>
        <fullName evidence="2">DUF4363-containing protein</fullName>
    </submittedName>
</protein>
<evidence type="ECO:0000313" key="2">
    <source>
        <dbReference type="EMBL" id="CDX02216.1"/>
    </source>
</evidence>
<dbReference type="PATRIC" id="fig|49338.4.peg.2505"/>
<dbReference type="InterPro" id="IPR025373">
    <property type="entry name" value="DUF4363"/>
</dbReference>
<keyword evidence="1" id="KW-0472">Membrane</keyword>
<name>A0A098B2W3_DESHA</name>
<keyword evidence="1" id="KW-0812">Transmembrane</keyword>
<dbReference type="RefSeq" id="WP_144674781.1">
    <property type="nucleotide sequence ID" value="NZ_LK996017.1"/>
</dbReference>
<organism evidence="2">
    <name type="scientific">Desulfitobacterium hafniense</name>
    <name type="common">Desulfitobacterium frappieri</name>
    <dbReference type="NCBI Taxonomy" id="49338"/>
    <lineage>
        <taxon>Bacteria</taxon>
        <taxon>Bacillati</taxon>
        <taxon>Bacillota</taxon>
        <taxon>Clostridia</taxon>
        <taxon>Eubacteriales</taxon>
        <taxon>Desulfitobacteriaceae</taxon>
        <taxon>Desulfitobacterium</taxon>
    </lineage>
</organism>
<evidence type="ECO:0000256" key="1">
    <source>
        <dbReference type="SAM" id="Phobius"/>
    </source>
</evidence>
<reference evidence="2" key="1">
    <citation type="submission" date="2014-07" db="EMBL/GenBank/DDBJ databases">
        <authorList>
            <person name="Hornung V.Bastian."/>
        </authorList>
    </citation>
    <scope>NUCLEOTIDE SEQUENCE</scope>
    <source>
        <strain evidence="2">PCE-S</strain>
    </source>
</reference>
<keyword evidence="1" id="KW-1133">Transmembrane helix</keyword>
<gene>
    <name evidence="2" type="ORF">DPCES_2329</name>
</gene>
<accession>A0A098B2W3</accession>
<sequence>MLRTYLIAGIIILILVLGGYWQNNYISESTYTLTEKLVNVEEQIRARSWSNANQEIEKFSQDWNGIKKFWSILLDHQEIDEIELSLIRLEQYIKENETVLSLGELSALRLLVDHIADKGMITLQNIF</sequence>
<feature type="transmembrane region" description="Helical" evidence="1">
    <location>
        <begin position="5"/>
        <end position="21"/>
    </location>
</feature>